<dbReference type="PANTHER" id="PTHR48441:SF1">
    <property type="entry name" value="NT-3"/>
    <property type="match status" value="1"/>
</dbReference>
<evidence type="ECO:0000256" key="4">
    <source>
        <dbReference type="ARBA" id="ARBA00022618"/>
    </source>
</evidence>
<dbReference type="Proteomes" id="UP001154282">
    <property type="component" value="Unassembled WGS sequence"/>
</dbReference>
<evidence type="ECO:0000256" key="7">
    <source>
        <dbReference type="ARBA" id="ARBA00023306"/>
    </source>
</evidence>
<dbReference type="Pfam" id="PF03800">
    <property type="entry name" value="Nuf2"/>
    <property type="match status" value="1"/>
</dbReference>
<evidence type="ECO:0000256" key="1">
    <source>
        <dbReference type="ARBA" id="ARBA00004584"/>
    </source>
</evidence>
<keyword evidence="12" id="KW-1185">Reference proteome</keyword>
<dbReference type="AlphaFoldDB" id="A0AAV0GS76"/>
<evidence type="ECO:0000256" key="9">
    <source>
        <dbReference type="SAM" id="Coils"/>
    </source>
</evidence>
<keyword evidence="3" id="KW-0158">Chromosome</keyword>
<keyword evidence="7" id="KW-0131">Cell cycle</keyword>
<dbReference type="EMBL" id="CAMGYJ010000002">
    <property type="protein sequence ID" value="CAI0375809.1"/>
    <property type="molecule type" value="Genomic_DNA"/>
</dbReference>
<evidence type="ECO:0000256" key="2">
    <source>
        <dbReference type="ARBA" id="ARBA00005498"/>
    </source>
</evidence>
<proteinExistence type="inferred from homology"/>
<keyword evidence="6 9" id="KW-0175">Coiled coil</keyword>
<gene>
    <name evidence="11" type="ORF">LITE_LOCUS745</name>
</gene>
<accession>A0AAV0GS76</accession>
<keyword evidence="4" id="KW-0132">Cell division</keyword>
<dbReference type="GO" id="GO:0051301">
    <property type="term" value="P:cell division"/>
    <property type="evidence" value="ECO:0007669"/>
    <property type="project" value="UniProtKB-KW"/>
</dbReference>
<evidence type="ECO:0000256" key="5">
    <source>
        <dbReference type="ARBA" id="ARBA00022776"/>
    </source>
</evidence>
<evidence type="ECO:0000313" key="12">
    <source>
        <dbReference type="Proteomes" id="UP001154282"/>
    </source>
</evidence>
<dbReference type="InterPro" id="IPR005549">
    <property type="entry name" value="Kinetochore_Nuf2_N"/>
</dbReference>
<evidence type="ECO:0000313" key="11">
    <source>
        <dbReference type="EMBL" id="CAI0375809.1"/>
    </source>
</evidence>
<keyword evidence="8" id="KW-0137">Centromere</keyword>
<comment type="subcellular location">
    <subcellularLocation>
        <location evidence="1">Chromosome</location>
        <location evidence="1">Centromere</location>
    </subcellularLocation>
</comment>
<dbReference type="PANTHER" id="PTHR48441">
    <property type="match status" value="1"/>
</dbReference>
<feature type="domain" description="Kinetochore protein Nuf2 N-terminal" evidence="10">
    <location>
        <begin position="49"/>
        <end position="189"/>
    </location>
</feature>
<dbReference type="InterPro" id="IPR038275">
    <property type="entry name" value="Nuf2_N_sf"/>
</dbReference>
<comment type="similarity">
    <text evidence="2">Belongs to the NUF2 family.</text>
</comment>
<name>A0AAV0GS76_9ROSI</name>
<evidence type="ECO:0000259" key="10">
    <source>
        <dbReference type="Pfam" id="PF03800"/>
    </source>
</evidence>
<reference evidence="11" key="1">
    <citation type="submission" date="2022-08" db="EMBL/GenBank/DDBJ databases">
        <authorList>
            <person name="Gutierrez-Valencia J."/>
        </authorList>
    </citation>
    <scope>NUCLEOTIDE SEQUENCE</scope>
</reference>
<evidence type="ECO:0000256" key="8">
    <source>
        <dbReference type="ARBA" id="ARBA00023328"/>
    </source>
</evidence>
<evidence type="ECO:0000256" key="6">
    <source>
        <dbReference type="ARBA" id="ARBA00023054"/>
    </source>
</evidence>
<feature type="coiled-coil region" evidence="9">
    <location>
        <begin position="190"/>
        <end position="259"/>
    </location>
</feature>
<comment type="caution">
    <text evidence="11">The sequence shown here is derived from an EMBL/GenBank/DDBJ whole genome shotgun (WGS) entry which is preliminary data.</text>
</comment>
<keyword evidence="5" id="KW-0498">Mitosis</keyword>
<protein>
    <recommendedName>
        <fullName evidence="10">Kinetochore protein Nuf2 N-terminal domain-containing protein</fullName>
    </recommendedName>
</protein>
<sequence length="505" mass="57592">MTRFPLNVIGGKIGKDRLNDSRETSDTYLLQNPETLHPSRTFGATMSSFDCPQLTREEILDILTTAGIAATDSDLKKPTAGFVHRLYSDLLAVLGVPDAEDPGQVEFDDLEQLEYPPDRLDRDEKWFQLMSVYNMIREVLGRIRCPLQFTVYDLVKPENRRTEFFIGSIANFYLHKDSKMEMVKGIIEDTTCLVERLNELETEKSKLDAEIAECNAAREIESPVVQELEAKWEELHQTIASLNSQQNSLRATLSNLKEKAGEIDMEISKSEFDMIQSREENANLHSMIVQSPDKLQKAIEEKRSTREEARNAERLAMQAFQDKTLVLEVYSKTSKKLSKHYSQMQAIHEQMNSAKSIEKELKALKAKLSDDGVTDKSLAATMMERRGKVQAKSVSNPFSAQQLAELRKQLEKERKMKFEDADKELHSKKLEVESRKRDLEERQMKVEAVLGEADAINSKINLSYETGAAKVQALDQKCTELVEQFERYQSSLGDVLKGYGRKPAY</sequence>
<evidence type="ECO:0000256" key="3">
    <source>
        <dbReference type="ARBA" id="ARBA00022454"/>
    </source>
</evidence>
<dbReference type="Gene3D" id="1.10.418.60">
    <property type="entry name" value="Ncd80 complex, Nuf2 subunit"/>
    <property type="match status" value="1"/>
</dbReference>
<dbReference type="GO" id="GO:0031262">
    <property type="term" value="C:Ndc80 complex"/>
    <property type="evidence" value="ECO:0007669"/>
    <property type="project" value="InterPro"/>
</dbReference>
<organism evidence="11 12">
    <name type="scientific">Linum tenue</name>
    <dbReference type="NCBI Taxonomy" id="586396"/>
    <lineage>
        <taxon>Eukaryota</taxon>
        <taxon>Viridiplantae</taxon>
        <taxon>Streptophyta</taxon>
        <taxon>Embryophyta</taxon>
        <taxon>Tracheophyta</taxon>
        <taxon>Spermatophyta</taxon>
        <taxon>Magnoliopsida</taxon>
        <taxon>eudicotyledons</taxon>
        <taxon>Gunneridae</taxon>
        <taxon>Pentapetalae</taxon>
        <taxon>rosids</taxon>
        <taxon>fabids</taxon>
        <taxon>Malpighiales</taxon>
        <taxon>Linaceae</taxon>
        <taxon>Linum</taxon>
    </lineage>
</organism>